<organism evidence="1 2">
    <name type="scientific">Flagellimonas halotolerans</name>
    <dbReference type="NCBI Taxonomy" id="3112164"/>
    <lineage>
        <taxon>Bacteria</taxon>
        <taxon>Pseudomonadati</taxon>
        <taxon>Bacteroidota</taxon>
        <taxon>Flavobacteriia</taxon>
        <taxon>Flavobacteriales</taxon>
        <taxon>Flavobacteriaceae</taxon>
        <taxon>Flagellimonas</taxon>
    </lineage>
</organism>
<dbReference type="SUPFAM" id="SSF55781">
    <property type="entry name" value="GAF domain-like"/>
    <property type="match status" value="1"/>
</dbReference>
<reference evidence="1 2" key="1">
    <citation type="submission" date="2024-01" db="EMBL/GenBank/DDBJ databases">
        <title>The strains designed SYSU M86414 and SYSU M84420 isolated from the marine sediment in San Sha City (Hainan Province, China).</title>
        <authorList>
            <person name="Guo D."/>
        </authorList>
    </citation>
    <scope>NUCLEOTIDE SEQUENCE [LARGE SCALE GENOMIC DNA]</scope>
    <source>
        <strain evidence="1 2">SYSU M84420</strain>
    </source>
</reference>
<dbReference type="RefSeq" id="WP_326276723.1">
    <property type="nucleotide sequence ID" value="NZ_JAYKYV010000001.1"/>
</dbReference>
<evidence type="ECO:0000313" key="1">
    <source>
        <dbReference type="EMBL" id="MEC4263911.1"/>
    </source>
</evidence>
<evidence type="ECO:0000313" key="2">
    <source>
        <dbReference type="Proteomes" id="UP001355298"/>
    </source>
</evidence>
<dbReference type="InterPro" id="IPR029016">
    <property type="entry name" value="GAF-like_dom_sf"/>
</dbReference>
<accession>A0ABU6ILJ5</accession>
<name>A0ABU6ILJ5_9FLAO</name>
<dbReference type="Proteomes" id="UP001355298">
    <property type="component" value="Unassembled WGS sequence"/>
</dbReference>
<protein>
    <submittedName>
        <fullName evidence="1">Uncharacterized protein</fullName>
    </submittedName>
</protein>
<keyword evidence="2" id="KW-1185">Reference proteome</keyword>
<sequence>MGQGISGYVAQTAQAEIINDASKDPRYIEDDGKTIGNLCAHSCYDIALWAPR</sequence>
<comment type="caution">
    <text evidence="1">The sequence shown here is derived from an EMBL/GenBank/DDBJ whole genome shotgun (WGS) entry which is preliminary data.</text>
</comment>
<dbReference type="EMBL" id="JAYMGW010000001">
    <property type="protein sequence ID" value="MEC4263911.1"/>
    <property type="molecule type" value="Genomic_DNA"/>
</dbReference>
<dbReference type="Gene3D" id="3.30.450.40">
    <property type="match status" value="1"/>
</dbReference>
<gene>
    <name evidence="1" type="ORF">VOP03_01010</name>
</gene>
<proteinExistence type="predicted"/>